<dbReference type="Gene3D" id="3.30.930.10">
    <property type="entry name" value="Bira Bifunctional Protein, Domain 2"/>
    <property type="match status" value="1"/>
</dbReference>
<comment type="catalytic activity">
    <reaction evidence="3">
        <text>biotin + L-lysyl-[protein] + ATP = N(6)-biotinyl-L-lysyl-[protein] + AMP + diphosphate + H(+)</text>
        <dbReference type="Rhea" id="RHEA:11756"/>
        <dbReference type="Rhea" id="RHEA-COMP:9752"/>
        <dbReference type="Rhea" id="RHEA-COMP:10505"/>
        <dbReference type="ChEBI" id="CHEBI:15378"/>
        <dbReference type="ChEBI" id="CHEBI:29969"/>
        <dbReference type="ChEBI" id="CHEBI:30616"/>
        <dbReference type="ChEBI" id="CHEBI:33019"/>
        <dbReference type="ChEBI" id="CHEBI:57586"/>
        <dbReference type="ChEBI" id="CHEBI:83144"/>
        <dbReference type="ChEBI" id="CHEBI:456215"/>
        <dbReference type="EC" id="6.3.4.15"/>
    </reaction>
</comment>
<dbReference type="GO" id="GO:0004077">
    <property type="term" value="F:biotin--[biotin carboxyl-carrier protein] ligase activity"/>
    <property type="evidence" value="ECO:0007669"/>
    <property type="project" value="UniProtKB-EC"/>
</dbReference>
<dbReference type="SUPFAM" id="SSF55681">
    <property type="entry name" value="Class II aaRS and biotin synthetases"/>
    <property type="match status" value="1"/>
</dbReference>
<sequence>MPAGNFSASLVLPNAGSPAEMGLRSFVASLALYDAVRTVAGPDANLSLKWPNDVLLNGGKLAGILLESAGNALVIGVGVNLAKAPEVNEVEEGALRPVALKSEAGADVSAEVFMTYLAAAYAPWEERFRTYGFGVVREAWLAKAAKLGEQIRARTMREEMHGTFETVDEQGHLVLTSAKGRMSIPAADVFF</sequence>
<dbReference type="PANTHER" id="PTHR12835">
    <property type="entry name" value="BIOTIN PROTEIN LIGASE"/>
    <property type="match status" value="1"/>
</dbReference>
<dbReference type="InterPro" id="IPR004143">
    <property type="entry name" value="BPL_LPL_catalytic"/>
</dbReference>
<evidence type="ECO:0000256" key="1">
    <source>
        <dbReference type="ARBA" id="ARBA00023267"/>
    </source>
</evidence>
<evidence type="ECO:0000256" key="3">
    <source>
        <dbReference type="ARBA" id="ARBA00047846"/>
    </source>
</evidence>
<dbReference type="STRING" id="576131.SAMN05444486_1011027"/>
<reference evidence="5 6" key="1">
    <citation type="submission" date="2016-10" db="EMBL/GenBank/DDBJ databases">
        <authorList>
            <person name="de Groot N.N."/>
        </authorList>
    </citation>
    <scope>NUCLEOTIDE SEQUENCE [LARGE SCALE GENOMIC DNA]</scope>
    <source>
        <strain evidence="5 6">DSM 24677</strain>
    </source>
</reference>
<organism evidence="5 6">
    <name type="scientific">Lentibacter algarum</name>
    <dbReference type="NCBI Taxonomy" id="576131"/>
    <lineage>
        <taxon>Bacteria</taxon>
        <taxon>Pseudomonadati</taxon>
        <taxon>Pseudomonadota</taxon>
        <taxon>Alphaproteobacteria</taxon>
        <taxon>Rhodobacterales</taxon>
        <taxon>Roseobacteraceae</taxon>
        <taxon>Lentibacter</taxon>
    </lineage>
</organism>
<evidence type="ECO:0000256" key="2">
    <source>
        <dbReference type="ARBA" id="ARBA00024227"/>
    </source>
</evidence>
<keyword evidence="1" id="KW-0092">Biotin</keyword>
<dbReference type="Pfam" id="PF03099">
    <property type="entry name" value="BPL_LplA_LipB"/>
    <property type="match status" value="1"/>
</dbReference>
<feature type="domain" description="BPL/LPL catalytic" evidence="4">
    <location>
        <begin position="1"/>
        <end position="125"/>
    </location>
</feature>
<dbReference type="AlphaFoldDB" id="A0A1H3IFU8"/>
<evidence type="ECO:0000259" key="4">
    <source>
        <dbReference type="PROSITE" id="PS51733"/>
    </source>
</evidence>
<protein>
    <recommendedName>
        <fullName evidence="2">biotin--[biotin carboxyl-carrier protein] ligase</fullName>
        <ecNumber evidence="2">6.3.4.15</ecNumber>
    </recommendedName>
</protein>
<dbReference type="Gene3D" id="2.30.30.100">
    <property type="match status" value="1"/>
</dbReference>
<dbReference type="EC" id="6.3.4.15" evidence="2"/>
<evidence type="ECO:0000313" key="6">
    <source>
        <dbReference type="Proteomes" id="UP000199026"/>
    </source>
</evidence>
<dbReference type="EMBL" id="FNPR01000001">
    <property type="protein sequence ID" value="SDY26119.1"/>
    <property type="molecule type" value="Genomic_DNA"/>
</dbReference>
<dbReference type="Pfam" id="PF02237">
    <property type="entry name" value="BPL_C"/>
    <property type="match status" value="1"/>
</dbReference>
<dbReference type="InterPro" id="IPR045864">
    <property type="entry name" value="aa-tRNA-synth_II/BPL/LPL"/>
</dbReference>
<dbReference type="Proteomes" id="UP000199026">
    <property type="component" value="Unassembled WGS sequence"/>
</dbReference>
<dbReference type="PROSITE" id="PS51733">
    <property type="entry name" value="BPL_LPL_CATALYTIC"/>
    <property type="match status" value="1"/>
</dbReference>
<name>A0A1H3IFU8_9RHOB</name>
<keyword evidence="6" id="KW-1185">Reference proteome</keyword>
<proteinExistence type="predicted"/>
<dbReference type="InterPro" id="IPR003142">
    <property type="entry name" value="BPL_C"/>
</dbReference>
<keyword evidence="5" id="KW-0436">Ligase</keyword>
<gene>
    <name evidence="5" type="ORF">SAMN05444486_1011027</name>
</gene>
<accession>A0A1H3IFU8</accession>
<evidence type="ECO:0000313" key="5">
    <source>
        <dbReference type="EMBL" id="SDY26119.1"/>
    </source>
</evidence>
<dbReference type="PANTHER" id="PTHR12835:SF5">
    <property type="entry name" value="BIOTIN--PROTEIN LIGASE"/>
    <property type="match status" value="1"/>
</dbReference>
<dbReference type="GO" id="GO:0005737">
    <property type="term" value="C:cytoplasm"/>
    <property type="evidence" value="ECO:0007669"/>
    <property type="project" value="TreeGrafter"/>
</dbReference>